<protein>
    <submittedName>
        <fullName evidence="2">Helix-turn-helix domain-containing protein</fullName>
    </submittedName>
</protein>
<dbReference type="RefSeq" id="WP_347166758.1">
    <property type="nucleotide sequence ID" value="NZ_JBDNCH010000002.1"/>
</dbReference>
<dbReference type="EMBL" id="JBDNCH010000002">
    <property type="protein sequence ID" value="MEN9061707.1"/>
    <property type="molecule type" value="Genomic_DNA"/>
</dbReference>
<dbReference type="Gene3D" id="1.10.260.40">
    <property type="entry name" value="lambda repressor-like DNA-binding domains"/>
    <property type="match status" value="1"/>
</dbReference>
<dbReference type="AlphaFoldDB" id="A0AAW9SMR9"/>
<dbReference type="GO" id="GO:0003677">
    <property type="term" value="F:DNA binding"/>
    <property type="evidence" value="ECO:0007669"/>
    <property type="project" value="InterPro"/>
</dbReference>
<dbReference type="Proteomes" id="UP001428774">
    <property type="component" value="Unassembled WGS sequence"/>
</dbReference>
<gene>
    <name evidence="2" type="ORF">ABFB10_12420</name>
</gene>
<evidence type="ECO:0000313" key="3">
    <source>
        <dbReference type="Proteomes" id="UP001428774"/>
    </source>
</evidence>
<reference evidence="2 3" key="1">
    <citation type="submission" date="2024-05" db="EMBL/GenBank/DDBJ databases">
        <title>Genome sequence of Ponticoccus litoralis KCCM 90028.</title>
        <authorList>
            <person name="Kim J.M."/>
            <person name="Lee J.K."/>
            <person name="Choi B.J."/>
            <person name="Bayburt H."/>
            <person name="Baek J.H."/>
            <person name="Jeon C.O."/>
        </authorList>
    </citation>
    <scope>NUCLEOTIDE SEQUENCE [LARGE SCALE GENOMIC DNA]</scope>
    <source>
        <strain evidence="2 3">KCCM 90028</strain>
    </source>
</reference>
<name>A0AAW9SMR9_9RHOB</name>
<organism evidence="2 3">
    <name type="scientific">Ponticoccus litoralis</name>
    <dbReference type="NCBI Taxonomy" id="422297"/>
    <lineage>
        <taxon>Bacteria</taxon>
        <taxon>Pseudomonadati</taxon>
        <taxon>Pseudomonadota</taxon>
        <taxon>Alphaproteobacteria</taxon>
        <taxon>Rhodobacterales</taxon>
        <taxon>Roseobacteraceae</taxon>
        <taxon>Ponticoccus</taxon>
    </lineage>
</organism>
<dbReference type="InterPro" id="IPR001387">
    <property type="entry name" value="Cro/C1-type_HTH"/>
</dbReference>
<dbReference type="SMART" id="SM00530">
    <property type="entry name" value="HTH_XRE"/>
    <property type="match status" value="1"/>
</dbReference>
<dbReference type="Pfam" id="PF01381">
    <property type="entry name" value="HTH_3"/>
    <property type="match status" value="1"/>
</dbReference>
<sequence>MQDITDYYGPEVATFGDRVAAAREAAGMTPEVLAKRLGIKLVTLQRWEDDVSEPRANKLSTLSGVLNVSMVWLITGEGEGVEAPAESLPVDLREILDEMRSLRAQIKSRADTLGRLEKRLRELLKEQA</sequence>
<dbReference type="InterPro" id="IPR010982">
    <property type="entry name" value="Lambda_DNA-bd_dom_sf"/>
</dbReference>
<accession>A0AAW9SMR9</accession>
<keyword evidence="3" id="KW-1185">Reference proteome</keyword>
<proteinExistence type="predicted"/>
<dbReference type="CDD" id="cd00093">
    <property type="entry name" value="HTH_XRE"/>
    <property type="match status" value="1"/>
</dbReference>
<evidence type="ECO:0000313" key="2">
    <source>
        <dbReference type="EMBL" id="MEN9061707.1"/>
    </source>
</evidence>
<feature type="domain" description="HTH cro/C1-type" evidence="1">
    <location>
        <begin position="19"/>
        <end position="73"/>
    </location>
</feature>
<comment type="caution">
    <text evidence="2">The sequence shown here is derived from an EMBL/GenBank/DDBJ whole genome shotgun (WGS) entry which is preliminary data.</text>
</comment>
<dbReference type="SUPFAM" id="SSF47413">
    <property type="entry name" value="lambda repressor-like DNA-binding domains"/>
    <property type="match status" value="1"/>
</dbReference>
<dbReference type="PROSITE" id="PS50943">
    <property type="entry name" value="HTH_CROC1"/>
    <property type="match status" value="1"/>
</dbReference>
<evidence type="ECO:0000259" key="1">
    <source>
        <dbReference type="PROSITE" id="PS50943"/>
    </source>
</evidence>